<organism evidence="2 3">
    <name type="scientific">Rotaria sordida</name>
    <dbReference type="NCBI Taxonomy" id="392033"/>
    <lineage>
        <taxon>Eukaryota</taxon>
        <taxon>Metazoa</taxon>
        <taxon>Spiralia</taxon>
        <taxon>Gnathifera</taxon>
        <taxon>Rotifera</taxon>
        <taxon>Eurotatoria</taxon>
        <taxon>Bdelloidea</taxon>
        <taxon>Philodinida</taxon>
        <taxon>Philodinidae</taxon>
        <taxon>Rotaria</taxon>
    </lineage>
</organism>
<proteinExistence type="predicted"/>
<dbReference type="Proteomes" id="UP000663823">
    <property type="component" value="Unassembled WGS sequence"/>
</dbReference>
<gene>
    <name evidence="2" type="ORF">OTI717_LOCUS24608</name>
</gene>
<evidence type="ECO:0000256" key="1">
    <source>
        <dbReference type="SAM" id="MobiDB-lite"/>
    </source>
</evidence>
<protein>
    <submittedName>
        <fullName evidence="2">Uncharacterized protein</fullName>
    </submittedName>
</protein>
<comment type="caution">
    <text evidence="2">The sequence shown here is derived from an EMBL/GenBank/DDBJ whole genome shotgun (WGS) entry which is preliminary data.</text>
</comment>
<name>A0A819IHA6_9BILA</name>
<evidence type="ECO:0000313" key="3">
    <source>
        <dbReference type="Proteomes" id="UP000663823"/>
    </source>
</evidence>
<sequence length="256" mass="29252">MSSRLRFISTSDSETDSMNMSNPLEGSITIPLDFFDELASFYYSRGNRYSPSTGAGINRIKTYKDVECQTDIEYTNEKTSKVVVDLPSSLTQSTISSKKSTEETTVVYVDDISCISYLLDQNKESPLRTDINKQPKKLYAVKSSITKKLLTERQQTISTIDQIGTANVTSAPSKSSNGDNKYHFENDRIQRMKKNERRRDKFRILARTLDTLANIDPSLDSTSYNKQLEKRCITTLVPLIRQIKSEPFEIEDHHHH</sequence>
<accession>A0A819IHA6</accession>
<evidence type="ECO:0000313" key="2">
    <source>
        <dbReference type="EMBL" id="CAF3916928.1"/>
    </source>
</evidence>
<dbReference type="AlphaFoldDB" id="A0A819IHA6"/>
<feature type="region of interest" description="Disordered" evidence="1">
    <location>
        <begin position="1"/>
        <end position="22"/>
    </location>
</feature>
<dbReference type="EMBL" id="CAJOAX010004689">
    <property type="protein sequence ID" value="CAF3916928.1"/>
    <property type="molecule type" value="Genomic_DNA"/>
</dbReference>
<reference evidence="2" key="1">
    <citation type="submission" date="2021-02" db="EMBL/GenBank/DDBJ databases">
        <authorList>
            <person name="Nowell W R."/>
        </authorList>
    </citation>
    <scope>NUCLEOTIDE SEQUENCE</scope>
</reference>